<keyword evidence="1" id="KW-0732">Signal</keyword>
<evidence type="ECO:0000313" key="3">
    <source>
        <dbReference type="Proteomes" id="UP001531129"/>
    </source>
</evidence>
<accession>A0ABU8CKT4</accession>
<dbReference type="RefSeq" id="WP_264396631.1">
    <property type="nucleotide sequence ID" value="NZ_JBAMYB010000006.1"/>
</dbReference>
<reference evidence="2 3" key="1">
    <citation type="submission" date="2024-01" db="EMBL/GenBank/DDBJ databases">
        <title>Draft genome sequences of three bacterial strains isolated from Acacia saligna represent a potential new species within the genus Rhizobium.</title>
        <authorList>
            <person name="Tambong J.T."/>
            <person name="Mnasri B."/>
        </authorList>
    </citation>
    <scope>NUCLEOTIDE SEQUENCE [LARGE SCALE GENOMIC DNA]</scope>
    <source>
        <strain evidence="2 3">1AS12I</strain>
    </source>
</reference>
<evidence type="ECO:0000313" key="2">
    <source>
        <dbReference type="EMBL" id="MEI1248872.1"/>
    </source>
</evidence>
<keyword evidence="3" id="KW-1185">Reference proteome</keyword>
<gene>
    <name evidence="2" type="ORF">V8Q02_12745</name>
</gene>
<protein>
    <submittedName>
        <fullName evidence="2">Uncharacterized protein</fullName>
    </submittedName>
</protein>
<feature type="signal peptide" evidence="1">
    <location>
        <begin position="1"/>
        <end position="20"/>
    </location>
</feature>
<proteinExistence type="predicted"/>
<name>A0ABU8CKT4_9HYPH</name>
<evidence type="ECO:0000256" key="1">
    <source>
        <dbReference type="SAM" id="SignalP"/>
    </source>
</evidence>
<organism evidence="2 3">
    <name type="scientific">Rhizobium aouanii</name>
    <dbReference type="NCBI Taxonomy" id="3118145"/>
    <lineage>
        <taxon>Bacteria</taxon>
        <taxon>Pseudomonadati</taxon>
        <taxon>Pseudomonadota</taxon>
        <taxon>Alphaproteobacteria</taxon>
        <taxon>Hyphomicrobiales</taxon>
        <taxon>Rhizobiaceae</taxon>
        <taxon>Rhizobium/Agrobacterium group</taxon>
        <taxon>Rhizobium</taxon>
    </lineage>
</organism>
<feature type="chain" id="PRO_5045569483" evidence="1">
    <location>
        <begin position="21"/>
        <end position="348"/>
    </location>
</feature>
<sequence length="348" mass="37699">MHRVSLLLFSTVLCATAVQAEELELSGVPFNLQAGNEVLATAKEVSLSLVTLLPANGERTPKAWRDGLKQLMDQQDIVFDGDSVELAFRLNSVTSFQGLAGIEKPVSLVVKRDGDLSGKLSILLDTELKRTVMKGLAEVRSGVKAFSEIGNSPPELADQLPQIAATYGAYMDVISQATKPLSILLLQQLDSETTFLDGALSKLQAGDKLDDLQLSAIKTIASDNVARLGVLAEPLGADRDQAKGNNGSFRMEVSLWSYDKGKKTQKDGYRVRYHPVARTIFDDFPTFTTPATAFVPEASLCIVAVDPKTGRNVSDTFFGSMESLALDPEHKVDLTFTTKPASNSRCEK</sequence>
<dbReference type="EMBL" id="JBAMYC010000006">
    <property type="protein sequence ID" value="MEI1248872.1"/>
    <property type="molecule type" value="Genomic_DNA"/>
</dbReference>
<comment type="caution">
    <text evidence="2">The sequence shown here is derived from an EMBL/GenBank/DDBJ whole genome shotgun (WGS) entry which is preliminary data.</text>
</comment>
<dbReference type="Proteomes" id="UP001531129">
    <property type="component" value="Unassembled WGS sequence"/>
</dbReference>